<protein>
    <recommendedName>
        <fullName evidence="2">Putative agmatine deiminase</fullName>
        <ecNumber evidence="2">3.5.3.12</ecNumber>
    </recommendedName>
    <alternativeName>
        <fullName evidence="2">Agmatine iminohydrolase</fullName>
    </alternativeName>
</protein>
<accession>A0A1G9Y8C5</accession>
<dbReference type="PANTHER" id="PTHR31377">
    <property type="entry name" value="AGMATINE DEIMINASE-RELATED"/>
    <property type="match status" value="1"/>
</dbReference>
<dbReference type="PANTHER" id="PTHR31377:SF0">
    <property type="entry name" value="AGMATINE DEIMINASE-RELATED"/>
    <property type="match status" value="1"/>
</dbReference>
<dbReference type="SUPFAM" id="SSF55909">
    <property type="entry name" value="Pentein"/>
    <property type="match status" value="1"/>
</dbReference>
<dbReference type="RefSeq" id="WP_074521770.1">
    <property type="nucleotide sequence ID" value="NZ_FNHZ01000005.1"/>
</dbReference>
<dbReference type="Gene3D" id="3.75.10.10">
    <property type="entry name" value="L-arginine/glycine Amidinotransferase, Chain A"/>
    <property type="match status" value="1"/>
</dbReference>
<gene>
    <name evidence="2" type="primary">aguA</name>
    <name evidence="3" type="ORF">SAMN05216544_1707</name>
</gene>
<dbReference type="GO" id="GO:0047632">
    <property type="term" value="F:agmatine deiminase activity"/>
    <property type="evidence" value="ECO:0007669"/>
    <property type="project" value="UniProtKB-UniRule"/>
</dbReference>
<dbReference type="NCBIfam" id="TIGR03380">
    <property type="entry name" value="agmatine_aguA"/>
    <property type="match status" value="1"/>
</dbReference>
<dbReference type="Proteomes" id="UP000187651">
    <property type="component" value="Unassembled WGS sequence"/>
</dbReference>
<dbReference type="OrthoDB" id="9808013at2"/>
<sequence>MRIDNKACMAEYRMPAEYNRHKATIMIWPVRPGSWPNGGVKAKEVFTEIARHIARHEELIMVASKEYEEEAKFYLLSKDNEADSDLINKNIKIVIADTNDAWARDTSPIFVKKLGDNKAVRGVNFTFNAWGGDYDGLYAHWEEDDKLAIKLCNELGYDYFDAAPFVLEGGSIHTDGKGTLIATESCLLSPGRNPKLSKQEIEEVLKKTLGMKKIIWIPYGIYNDETNEHVDNVCAFTSEANLVLAWTDKEDDPQYAMSMADLKVLENETDCDGLPLKVHKLYIPDIPVTIKEEDLLGYEFEEGEDERELGERLAASYANFYIANGIALVPQFNDKKDADAIALLQALMPDRKVIGIYARDIIVGGGNIHCITMQIPE</sequence>
<dbReference type="InterPro" id="IPR007466">
    <property type="entry name" value="Peptidyl-Arg-deiminase_porph"/>
</dbReference>
<comment type="similarity">
    <text evidence="2">Belongs to the agmatine deiminase family.</text>
</comment>
<proteinExistence type="inferred from homology"/>
<evidence type="ECO:0000313" key="4">
    <source>
        <dbReference type="Proteomes" id="UP000187651"/>
    </source>
</evidence>
<keyword evidence="4" id="KW-1185">Reference proteome</keyword>
<evidence type="ECO:0000256" key="2">
    <source>
        <dbReference type="HAMAP-Rule" id="MF_01841"/>
    </source>
</evidence>
<evidence type="ECO:0000313" key="3">
    <source>
        <dbReference type="EMBL" id="SDN04663.1"/>
    </source>
</evidence>
<dbReference type="AlphaFoldDB" id="A0A1G9Y8C5"/>
<dbReference type="EMBL" id="FNHZ01000005">
    <property type="protein sequence ID" value="SDN04663.1"/>
    <property type="molecule type" value="Genomic_DNA"/>
</dbReference>
<dbReference type="Pfam" id="PF04371">
    <property type="entry name" value="PAD_porph"/>
    <property type="match status" value="1"/>
</dbReference>
<dbReference type="HAMAP" id="MF_01841">
    <property type="entry name" value="Agmatine_deimin"/>
    <property type="match status" value="1"/>
</dbReference>
<keyword evidence="1 2" id="KW-0378">Hydrolase</keyword>
<dbReference type="InterPro" id="IPR017754">
    <property type="entry name" value="Agmatine_deiminase"/>
</dbReference>
<comment type="catalytic activity">
    <reaction evidence="2">
        <text>agmatine + H2O = N-carbamoylputrescine + NH4(+)</text>
        <dbReference type="Rhea" id="RHEA:18037"/>
        <dbReference type="ChEBI" id="CHEBI:15377"/>
        <dbReference type="ChEBI" id="CHEBI:28938"/>
        <dbReference type="ChEBI" id="CHEBI:58145"/>
        <dbReference type="ChEBI" id="CHEBI:58318"/>
        <dbReference type="EC" id="3.5.3.12"/>
    </reaction>
</comment>
<organism evidence="3 4">
    <name type="scientific">Lachnospira pectinoschiza</name>
    <dbReference type="NCBI Taxonomy" id="28052"/>
    <lineage>
        <taxon>Bacteria</taxon>
        <taxon>Bacillati</taxon>
        <taxon>Bacillota</taxon>
        <taxon>Clostridia</taxon>
        <taxon>Lachnospirales</taxon>
        <taxon>Lachnospiraceae</taxon>
        <taxon>Lachnospira</taxon>
    </lineage>
</organism>
<dbReference type="GO" id="GO:0004668">
    <property type="term" value="F:protein-arginine deiminase activity"/>
    <property type="evidence" value="ECO:0007669"/>
    <property type="project" value="InterPro"/>
</dbReference>
<dbReference type="EC" id="3.5.3.12" evidence="2"/>
<evidence type="ECO:0000256" key="1">
    <source>
        <dbReference type="ARBA" id="ARBA00022801"/>
    </source>
</evidence>
<reference evidence="4" key="1">
    <citation type="submission" date="2016-10" db="EMBL/GenBank/DDBJ databases">
        <authorList>
            <person name="Varghese N."/>
            <person name="Submissions S."/>
        </authorList>
    </citation>
    <scope>NUCLEOTIDE SEQUENCE [LARGE SCALE GENOMIC DNA]</scope>
    <source>
        <strain evidence="4">M83</strain>
    </source>
</reference>
<dbReference type="GO" id="GO:0009446">
    <property type="term" value="P:putrescine biosynthetic process"/>
    <property type="evidence" value="ECO:0007669"/>
    <property type="project" value="InterPro"/>
</dbReference>
<name>A0A1G9Y8C5_9FIRM</name>
<feature type="active site" description="Amidino-cysteine intermediate" evidence="2">
    <location>
        <position position="370"/>
    </location>
</feature>